<dbReference type="EC" id="2.4.1.12" evidence="4 16"/>
<feature type="domain" description="PilZ" evidence="17">
    <location>
        <begin position="582"/>
        <end position="679"/>
    </location>
</feature>
<feature type="transmembrane region" description="Helical" evidence="16">
    <location>
        <begin position="36"/>
        <end position="54"/>
    </location>
</feature>
<evidence type="ECO:0000256" key="9">
    <source>
        <dbReference type="ARBA" id="ARBA00022676"/>
    </source>
</evidence>
<dbReference type="InterPro" id="IPR050321">
    <property type="entry name" value="Glycosyltr_2/OpgH_subfam"/>
</dbReference>
<evidence type="ECO:0000256" key="2">
    <source>
        <dbReference type="ARBA" id="ARBA00005186"/>
    </source>
</evidence>
<evidence type="ECO:0000256" key="6">
    <source>
        <dbReference type="ARBA" id="ARBA00022475"/>
    </source>
</evidence>
<comment type="cofactor">
    <cofactor evidence="16">
        <name>Mg(2+)</name>
        <dbReference type="ChEBI" id="CHEBI:18420"/>
    </cofactor>
</comment>
<evidence type="ECO:0000256" key="13">
    <source>
        <dbReference type="ARBA" id="ARBA00022989"/>
    </source>
</evidence>
<evidence type="ECO:0000256" key="11">
    <source>
        <dbReference type="ARBA" id="ARBA00022692"/>
    </source>
</evidence>
<dbReference type="UniPathway" id="UPA00694"/>
<evidence type="ECO:0000256" key="3">
    <source>
        <dbReference type="ARBA" id="ARBA00006739"/>
    </source>
</evidence>
<evidence type="ECO:0000256" key="4">
    <source>
        <dbReference type="ARBA" id="ARBA00012539"/>
    </source>
</evidence>
<dbReference type="GO" id="GO:0006011">
    <property type="term" value="P:UDP-alpha-D-glucose metabolic process"/>
    <property type="evidence" value="ECO:0007669"/>
    <property type="project" value="InterPro"/>
</dbReference>
<evidence type="ECO:0000313" key="19">
    <source>
        <dbReference type="EMBL" id="NDW16769.1"/>
    </source>
</evidence>
<dbReference type="CDD" id="cd06421">
    <property type="entry name" value="CESA_CelA_like"/>
    <property type="match status" value="1"/>
</dbReference>
<evidence type="ECO:0000259" key="18">
    <source>
        <dbReference type="Pfam" id="PF13632"/>
    </source>
</evidence>
<evidence type="ECO:0000259" key="17">
    <source>
        <dbReference type="Pfam" id="PF07238"/>
    </source>
</evidence>
<feature type="transmembrane region" description="Helical" evidence="16">
    <location>
        <begin position="66"/>
        <end position="84"/>
    </location>
</feature>
<proteinExistence type="inferred from homology"/>
<dbReference type="GO" id="GO:0016760">
    <property type="term" value="F:cellulose synthase (UDP-forming) activity"/>
    <property type="evidence" value="ECO:0007669"/>
    <property type="project" value="UniProtKB-EC"/>
</dbReference>
<keyword evidence="20" id="KW-1185">Reference proteome</keyword>
<dbReference type="Pfam" id="PF07238">
    <property type="entry name" value="PilZ"/>
    <property type="match status" value="1"/>
</dbReference>
<comment type="caution">
    <text evidence="19">The sequence shown here is derived from an EMBL/GenBank/DDBJ whole genome shotgun (WGS) entry which is preliminary data.</text>
</comment>
<evidence type="ECO:0000313" key="20">
    <source>
        <dbReference type="Proteomes" id="UP000471381"/>
    </source>
</evidence>
<organism evidence="19 20">
    <name type="scientific">Alteromonas genovensis</name>
    <dbReference type="NCBI Taxonomy" id="471225"/>
    <lineage>
        <taxon>Bacteria</taxon>
        <taxon>Pseudomonadati</taxon>
        <taxon>Pseudomonadota</taxon>
        <taxon>Gammaproteobacteria</taxon>
        <taxon>Alteromonadales</taxon>
        <taxon>Alteromonadaceae</taxon>
        <taxon>Alteromonas/Salinimonas group</taxon>
        <taxon>Alteromonas</taxon>
    </lineage>
</organism>
<dbReference type="RefSeq" id="WP_163107353.1">
    <property type="nucleotide sequence ID" value="NZ_JAAAWO010000012.1"/>
</dbReference>
<feature type="transmembrane region" description="Helical" evidence="16">
    <location>
        <begin position="452"/>
        <end position="472"/>
    </location>
</feature>
<evidence type="ECO:0000256" key="15">
    <source>
        <dbReference type="ARBA" id="ARBA00048682"/>
    </source>
</evidence>
<keyword evidence="9 16" id="KW-0328">Glycosyltransferase</keyword>
<keyword evidence="8 16" id="KW-0973">c-di-GMP</keyword>
<dbReference type="PANTHER" id="PTHR43867">
    <property type="entry name" value="CELLULOSE SYNTHASE CATALYTIC SUBUNIT A [UDP-FORMING]"/>
    <property type="match status" value="1"/>
</dbReference>
<dbReference type="Gene3D" id="3.90.550.10">
    <property type="entry name" value="Spore Coat Polysaccharide Biosynthesis Protein SpsA, Chain A"/>
    <property type="match status" value="1"/>
</dbReference>
<dbReference type="InterPro" id="IPR001173">
    <property type="entry name" value="Glyco_trans_2-like"/>
</dbReference>
<feature type="transmembrane region" description="Helical" evidence="16">
    <location>
        <begin position="12"/>
        <end position="30"/>
    </location>
</feature>
<dbReference type="InterPro" id="IPR009875">
    <property type="entry name" value="PilZ_domain"/>
</dbReference>
<evidence type="ECO:0000256" key="14">
    <source>
        <dbReference type="ARBA" id="ARBA00023136"/>
    </source>
</evidence>
<evidence type="ECO:0000256" key="16">
    <source>
        <dbReference type="RuleBase" id="RU365020"/>
    </source>
</evidence>
<dbReference type="Proteomes" id="UP000471381">
    <property type="component" value="Unassembled WGS sequence"/>
</dbReference>
<evidence type="ECO:0000256" key="8">
    <source>
        <dbReference type="ARBA" id="ARBA00022636"/>
    </source>
</evidence>
<dbReference type="InterPro" id="IPR029044">
    <property type="entry name" value="Nucleotide-diphossugar_trans"/>
</dbReference>
<keyword evidence="12 16" id="KW-0135">Cellulose biosynthesis</keyword>
<feature type="transmembrane region" description="Helical" evidence="16">
    <location>
        <begin position="559"/>
        <end position="578"/>
    </location>
</feature>
<dbReference type="GO" id="GO:0030244">
    <property type="term" value="P:cellulose biosynthetic process"/>
    <property type="evidence" value="ECO:0007669"/>
    <property type="project" value="UniProtKB-KW"/>
</dbReference>
<dbReference type="GO" id="GO:0005886">
    <property type="term" value="C:plasma membrane"/>
    <property type="evidence" value="ECO:0007669"/>
    <property type="project" value="UniProtKB-SubCell"/>
</dbReference>
<dbReference type="PRINTS" id="PR01439">
    <property type="entry name" value="CELLSNTHASEA"/>
</dbReference>
<dbReference type="AlphaFoldDB" id="A0A6N9TMM7"/>
<keyword evidence="10 16" id="KW-0808">Transferase</keyword>
<feature type="transmembrane region" description="Helical" evidence="16">
    <location>
        <begin position="418"/>
        <end position="440"/>
    </location>
</feature>
<comment type="function">
    <text evidence="16">Catalytic subunit of cellulose synthase. It polymerizes uridine 5'-diphosphate glucose to cellulose.</text>
</comment>
<evidence type="ECO:0000256" key="10">
    <source>
        <dbReference type="ARBA" id="ARBA00022679"/>
    </source>
</evidence>
<dbReference type="PANTHER" id="PTHR43867:SF2">
    <property type="entry name" value="CELLULOSE SYNTHASE CATALYTIC SUBUNIT A [UDP-FORMING]"/>
    <property type="match status" value="1"/>
</dbReference>
<keyword evidence="13 16" id="KW-1133">Transmembrane helix</keyword>
<reference evidence="19 20" key="1">
    <citation type="submission" date="2020-01" db="EMBL/GenBank/DDBJ databases">
        <title>Genomes of bacteria type strains.</title>
        <authorList>
            <person name="Chen J."/>
            <person name="Zhu S."/>
            <person name="Yang J."/>
        </authorList>
    </citation>
    <scope>NUCLEOTIDE SEQUENCE [LARGE SCALE GENOMIC DNA]</scope>
    <source>
        <strain evidence="19 20">LMG 24078</strain>
    </source>
</reference>
<dbReference type="SUPFAM" id="SSF53448">
    <property type="entry name" value="Nucleotide-diphospho-sugar transferases"/>
    <property type="match status" value="1"/>
</dbReference>
<dbReference type="EMBL" id="JAAAWO010000012">
    <property type="protein sequence ID" value="NDW16769.1"/>
    <property type="molecule type" value="Genomic_DNA"/>
</dbReference>
<feature type="transmembrane region" description="Helical" evidence="16">
    <location>
        <begin position="96"/>
        <end position="125"/>
    </location>
</feature>
<name>A0A6N9TMM7_9ALTE</name>
<comment type="pathway">
    <text evidence="2 16">Glycan metabolism; bacterial cellulose biosynthesis.</text>
</comment>
<evidence type="ECO:0000256" key="7">
    <source>
        <dbReference type="ARBA" id="ARBA00022519"/>
    </source>
</evidence>
<gene>
    <name evidence="19" type="primary">bcsA</name>
    <name evidence="19" type="ORF">GTQ48_14750</name>
</gene>
<dbReference type="Gene3D" id="2.40.10.220">
    <property type="entry name" value="predicted glycosyltransferase like domains"/>
    <property type="match status" value="1"/>
</dbReference>
<keyword evidence="14 16" id="KW-0472">Membrane</keyword>
<dbReference type="GO" id="GO:0035438">
    <property type="term" value="F:cyclic-di-GMP binding"/>
    <property type="evidence" value="ECO:0007669"/>
    <property type="project" value="InterPro"/>
</dbReference>
<comment type="catalytic activity">
    <reaction evidence="15 16">
        <text>[(1-&gt;4)-beta-D-glucosyl](n) + UDP-alpha-D-glucose = [(1-&gt;4)-beta-D-glucosyl](n+1) + UDP + H(+)</text>
        <dbReference type="Rhea" id="RHEA:19929"/>
        <dbReference type="Rhea" id="RHEA-COMP:10033"/>
        <dbReference type="Rhea" id="RHEA-COMP:10034"/>
        <dbReference type="ChEBI" id="CHEBI:15378"/>
        <dbReference type="ChEBI" id="CHEBI:18246"/>
        <dbReference type="ChEBI" id="CHEBI:58223"/>
        <dbReference type="ChEBI" id="CHEBI:58885"/>
        <dbReference type="EC" id="2.4.1.12"/>
    </reaction>
</comment>
<keyword evidence="6 16" id="KW-1003">Cell membrane</keyword>
<evidence type="ECO:0000256" key="5">
    <source>
        <dbReference type="ARBA" id="ARBA00018714"/>
    </source>
</evidence>
<protein>
    <recommendedName>
        <fullName evidence="5 16">Cellulose synthase catalytic subunit [UDP-forming]</fullName>
        <ecNumber evidence="4 16">2.4.1.12</ecNumber>
    </recommendedName>
</protein>
<keyword evidence="11 16" id="KW-0812">Transmembrane</keyword>
<comment type="subcellular location">
    <subcellularLocation>
        <location evidence="1">Cell inner membrane</location>
        <topology evidence="1">Multi-pass membrane protein</topology>
    </subcellularLocation>
</comment>
<evidence type="ECO:0000256" key="12">
    <source>
        <dbReference type="ARBA" id="ARBA00022916"/>
    </source>
</evidence>
<dbReference type="NCBIfam" id="TIGR03030">
    <property type="entry name" value="CelA"/>
    <property type="match status" value="1"/>
</dbReference>
<accession>A0A6N9TMM7</accession>
<evidence type="ECO:0000256" key="1">
    <source>
        <dbReference type="ARBA" id="ARBA00004429"/>
    </source>
</evidence>
<sequence>MDNSPHENVSNPVQYVGALLLASVLLGAILLAPMDAIGQLFASLLVLISISWCSKEAQHTQPHQHFFRILALVLGTALTTRYLLWRGLYTLTYTDIFSLIAVWLLFIAEIYAGITSVLGAIVNAFPLSRPLLTLKDIDTERLPSVDVMIPTYNEDLDILEVTIRAAKILDYPKDKLFIHLLDDGGTDQKINASNETAAATAKKRRSNLQALCEKHDIVYHTRAKNEFAKAGNVNSAIGNTRSDLIVILDADHVPTSDFLDRTVPWMLKNENVFLVQTPHFMANPDPVERNYFSAFTRMPSENDMFYGTIQKGLDYWGSSFFCGSAALMRRAHLELVGGISGESITEDAETALDLHKLGYESVYVDRPMVSGLAPETFDAFIQQRMRWAQGMTQILLLKKPFKAEGLKWYQRVGYMSSIMFWLFPFARIIFLLMPLAYLVFGLQVYHASMLEILAYTIPHVIATYMISTMLFGRTRWPLVSEIYEILQCAFTLKALIKVFIKPREPSFVVTPKGESLDKTFVSPLANVFYWLILILLFAFFTGVYKFITEPLSRELTVVVMLWNGFNLLLLMSVLSVLLERKQVRSQSRLPATNNVVISTQKGQAWVGDLVDLSIGGARMKLKGEGALFSDQAKLTTWCEALNKNVHLPVTVLNYDSKLSLLRVQFSPSTEEEHSEVVAFALADSRRWMSFQRRRTRAITYWYGAKHVLSVGLKPALLHFLHALDIAGKKISHKISSAKE</sequence>
<feature type="domain" description="Glycosyltransferase 2-like" evidence="18">
    <location>
        <begin position="244"/>
        <end position="461"/>
    </location>
</feature>
<keyword evidence="7 16" id="KW-0997">Cell inner membrane</keyword>
<dbReference type="Pfam" id="PF13632">
    <property type="entry name" value="Glyco_trans_2_3"/>
    <property type="match status" value="1"/>
</dbReference>
<comment type="similarity">
    <text evidence="3">Belongs to the glycosyltransferase 2 family.</text>
</comment>
<dbReference type="InterPro" id="IPR003919">
    <property type="entry name" value="Cell_synth_A"/>
</dbReference>
<feature type="transmembrane region" description="Helical" evidence="16">
    <location>
        <begin position="527"/>
        <end position="547"/>
    </location>
</feature>